<protein>
    <submittedName>
        <fullName evidence="2">Uncharacterized protein</fullName>
    </submittedName>
</protein>
<feature type="signal peptide" evidence="1">
    <location>
        <begin position="1"/>
        <end position="21"/>
    </location>
</feature>
<proteinExistence type="predicted"/>
<keyword evidence="3" id="KW-1185">Reference proteome</keyword>
<evidence type="ECO:0000313" key="3">
    <source>
        <dbReference type="Proteomes" id="UP001190700"/>
    </source>
</evidence>
<feature type="chain" id="PRO_5042095243" evidence="1">
    <location>
        <begin position="22"/>
        <end position="457"/>
    </location>
</feature>
<accession>A0AAE0GVB3</accession>
<evidence type="ECO:0000313" key="2">
    <source>
        <dbReference type="EMBL" id="KAK3284738.1"/>
    </source>
</evidence>
<name>A0AAE0GVB3_9CHLO</name>
<evidence type="ECO:0000256" key="1">
    <source>
        <dbReference type="SAM" id="SignalP"/>
    </source>
</evidence>
<reference evidence="2 3" key="1">
    <citation type="journal article" date="2015" name="Genome Biol. Evol.">
        <title>Comparative Genomics of a Bacterivorous Green Alga Reveals Evolutionary Causalities and Consequences of Phago-Mixotrophic Mode of Nutrition.</title>
        <authorList>
            <person name="Burns J.A."/>
            <person name="Paasch A."/>
            <person name="Narechania A."/>
            <person name="Kim E."/>
        </authorList>
    </citation>
    <scope>NUCLEOTIDE SEQUENCE [LARGE SCALE GENOMIC DNA]</scope>
    <source>
        <strain evidence="2 3">PLY_AMNH</strain>
    </source>
</reference>
<organism evidence="2 3">
    <name type="scientific">Cymbomonas tetramitiformis</name>
    <dbReference type="NCBI Taxonomy" id="36881"/>
    <lineage>
        <taxon>Eukaryota</taxon>
        <taxon>Viridiplantae</taxon>
        <taxon>Chlorophyta</taxon>
        <taxon>Pyramimonadophyceae</taxon>
        <taxon>Pyramimonadales</taxon>
        <taxon>Pyramimonadaceae</taxon>
        <taxon>Cymbomonas</taxon>
    </lineage>
</organism>
<gene>
    <name evidence="2" type="ORF">CYMTET_7623</name>
</gene>
<dbReference type="AlphaFoldDB" id="A0AAE0GVB3"/>
<keyword evidence="1" id="KW-0732">Signal</keyword>
<dbReference type="Proteomes" id="UP001190700">
    <property type="component" value="Unassembled WGS sequence"/>
</dbReference>
<dbReference type="EMBL" id="LGRX02002173">
    <property type="protein sequence ID" value="KAK3284738.1"/>
    <property type="molecule type" value="Genomic_DNA"/>
</dbReference>
<sequence length="457" mass="49731">MTGRQLLCFVWFQVASVVCIAAEYSASYGRTICFDKVCSYESSVIPGERVEITHKVAKDYLERHASQRLNGTVSVLSGGKQAPAVSCRDASTPREELLLCLYEFSSAQTPGLYVYSVNFVNFKTELFTTFVVKAENSSTIEAAPSELFLTSTSLLRARDSAFKQLCGDDQRCMRKKVLRAVNGQRSPVVLLEAAAPKVLNLFNAAPEDLHLQFPATCALDAAQLDETRLRDQWRSGSSLRVAAYSGARVSLQCPHPDSYEVKLEPNEPSDPELNATVVFTVHVQSALLTASDTHTSGASAERAVSASRRRLLQRVYDCSECLPESQSPTGPYDIDYSDDGDVVPAPPAVPCEGTEWTSGMKWDKGTKIEGLTPDNVPAVEGCTWVVGDEGIHDEKHIHVDEACVNADDLTDYSTYCSLICSAVKEQPINGAACAGCIVELQISPWPIGYGHPLLSSP</sequence>
<comment type="caution">
    <text evidence="2">The sequence shown here is derived from an EMBL/GenBank/DDBJ whole genome shotgun (WGS) entry which is preliminary data.</text>
</comment>